<accession>D6WM32</accession>
<dbReference type="PROSITE" id="PS00028">
    <property type="entry name" value="ZINC_FINGER_C2H2_1"/>
    <property type="match status" value="1"/>
</dbReference>
<evidence type="ECO:0000256" key="3">
    <source>
        <dbReference type="ARBA" id="ARBA00009131"/>
    </source>
</evidence>
<keyword evidence="10" id="KW-0966">Cell projection</keyword>
<dbReference type="HOGENOM" id="CLU_388494_0_0_1"/>
<evidence type="ECO:0000256" key="8">
    <source>
        <dbReference type="ARBA" id="ARBA00023054"/>
    </source>
</evidence>
<dbReference type="KEGG" id="tca:103313157"/>
<evidence type="ECO:0000256" key="2">
    <source>
        <dbReference type="ARBA" id="ARBA00004120"/>
    </source>
</evidence>
<reference evidence="15 16" key="1">
    <citation type="journal article" date="2008" name="Nature">
        <title>The genome of the model beetle and pest Tribolium castaneum.</title>
        <authorList>
            <consortium name="Tribolium Genome Sequencing Consortium"/>
            <person name="Richards S."/>
            <person name="Gibbs R.A."/>
            <person name="Weinstock G.M."/>
            <person name="Brown S.J."/>
            <person name="Denell R."/>
            <person name="Beeman R.W."/>
            <person name="Gibbs R."/>
            <person name="Beeman R.W."/>
            <person name="Brown S.J."/>
            <person name="Bucher G."/>
            <person name="Friedrich M."/>
            <person name="Grimmelikhuijzen C.J."/>
            <person name="Klingler M."/>
            <person name="Lorenzen M."/>
            <person name="Richards S."/>
            <person name="Roth S."/>
            <person name="Schroder R."/>
            <person name="Tautz D."/>
            <person name="Zdobnov E.M."/>
            <person name="Muzny D."/>
            <person name="Gibbs R.A."/>
            <person name="Weinstock G.M."/>
            <person name="Attaway T."/>
            <person name="Bell S."/>
            <person name="Buhay C.J."/>
            <person name="Chandrabose M.N."/>
            <person name="Chavez D."/>
            <person name="Clerk-Blankenburg K.P."/>
            <person name="Cree A."/>
            <person name="Dao M."/>
            <person name="Davis C."/>
            <person name="Chacko J."/>
            <person name="Dinh H."/>
            <person name="Dugan-Rocha S."/>
            <person name="Fowler G."/>
            <person name="Garner T.T."/>
            <person name="Garnes J."/>
            <person name="Gnirke A."/>
            <person name="Hawes A."/>
            <person name="Hernandez J."/>
            <person name="Hines S."/>
            <person name="Holder M."/>
            <person name="Hume J."/>
            <person name="Jhangiani S.N."/>
            <person name="Joshi V."/>
            <person name="Khan Z.M."/>
            <person name="Jackson L."/>
            <person name="Kovar C."/>
            <person name="Kowis A."/>
            <person name="Lee S."/>
            <person name="Lewis L.R."/>
            <person name="Margolis J."/>
            <person name="Morgan M."/>
            <person name="Nazareth L.V."/>
            <person name="Nguyen N."/>
            <person name="Okwuonu G."/>
            <person name="Parker D."/>
            <person name="Richards S."/>
            <person name="Ruiz S.J."/>
            <person name="Santibanez J."/>
            <person name="Savard J."/>
            <person name="Scherer S.E."/>
            <person name="Schneider B."/>
            <person name="Sodergren E."/>
            <person name="Tautz D."/>
            <person name="Vattahil S."/>
            <person name="Villasana D."/>
            <person name="White C.S."/>
            <person name="Wright R."/>
            <person name="Park Y."/>
            <person name="Beeman R.W."/>
            <person name="Lord J."/>
            <person name="Oppert B."/>
            <person name="Lorenzen M."/>
            <person name="Brown S."/>
            <person name="Wang L."/>
            <person name="Savard J."/>
            <person name="Tautz D."/>
            <person name="Richards S."/>
            <person name="Weinstock G."/>
            <person name="Gibbs R.A."/>
            <person name="Liu Y."/>
            <person name="Worley K."/>
            <person name="Weinstock G."/>
            <person name="Elsik C.G."/>
            <person name="Reese J.T."/>
            <person name="Elhaik E."/>
            <person name="Landan G."/>
            <person name="Graur D."/>
            <person name="Arensburger P."/>
            <person name="Atkinson P."/>
            <person name="Beeman R.W."/>
            <person name="Beidler J."/>
            <person name="Brown S.J."/>
            <person name="Demuth J.P."/>
            <person name="Drury D.W."/>
            <person name="Du Y.Z."/>
            <person name="Fujiwara H."/>
            <person name="Lorenzen M."/>
            <person name="Maselli V."/>
            <person name="Osanai M."/>
            <person name="Park Y."/>
            <person name="Robertson H.M."/>
            <person name="Tu Z."/>
            <person name="Wang J.J."/>
            <person name="Wang S."/>
            <person name="Richards S."/>
            <person name="Song H."/>
            <person name="Zhang L."/>
            <person name="Sodergren E."/>
            <person name="Werner D."/>
            <person name="Stanke M."/>
            <person name="Morgenstern B."/>
            <person name="Solovyev V."/>
            <person name="Kosarev P."/>
            <person name="Brown G."/>
            <person name="Chen H.C."/>
            <person name="Ermolaeva O."/>
            <person name="Hlavina W."/>
            <person name="Kapustin Y."/>
            <person name="Kiryutin B."/>
            <person name="Kitts P."/>
            <person name="Maglott D."/>
            <person name="Pruitt K."/>
            <person name="Sapojnikov V."/>
            <person name="Souvorov A."/>
            <person name="Mackey A.J."/>
            <person name="Waterhouse R.M."/>
            <person name="Wyder S."/>
            <person name="Zdobnov E.M."/>
            <person name="Zdobnov E.M."/>
            <person name="Wyder S."/>
            <person name="Kriventseva E.V."/>
            <person name="Kadowaki T."/>
            <person name="Bork P."/>
            <person name="Aranda M."/>
            <person name="Bao R."/>
            <person name="Beermann A."/>
            <person name="Berns N."/>
            <person name="Bolognesi R."/>
            <person name="Bonneton F."/>
            <person name="Bopp D."/>
            <person name="Brown S.J."/>
            <person name="Bucher G."/>
            <person name="Butts T."/>
            <person name="Chaumot A."/>
            <person name="Denell R.E."/>
            <person name="Ferrier D.E."/>
            <person name="Friedrich M."/>
            <person name="Gordon C.M."/>
            <person name="Jindra M."/>
            <person name="Klingler M."/>
            <person name="Lan Q."/>
            <person name="Lattorff H.M."/>
            <person name="Laudet V."/>
            <person name="von Levetsow C."/>
            <person name="Liu Z."/>
            <person name="Lutz R."/>
            <person name="Lynch J.A."/>
            <person name="da Fonseca R.N."/>
            <person name="Posnien N."/>
            <person name="Reuter R."/>
            <person name="Roth S."/>
            <person name="Savard J."/>
            <person name="Schinko J.B."/>
            <person name="Schmitt C."/>
            <person name="Schoppmeier M."/>
            <person name="Schroder R."/>
            <person name="Shippy T.D."/>
            <person name="Simonnet F."/>
            <person name="Marques-Souza H."/>
            <person name="Tautz D."/>
            <person name="Tomoyasu Y."/>
            <person name="Trauner J."/>
            <person name="Van der Zee M."/>
            <person name="Vervoort M."/>
            <person name="Wittkopp N."/>
            <person name="Wimmer E.A."/>
            <person name="Yang X."/>
            <person name="Jones A.K."/>
            <person name="Sattelle D.B."/>
            <person name="Ebert P.R."/>
            <person name="Nelson D."/>
            <person name="Scott J.G."/>
            <person name="Beeman R.W."/>
            <person name="Muthukrishnan S."/>
            <person name="Kramer K.J."/>
            <person name="Arakane Y."/>
            <person name="Beeman R.W."/>
            <person name="Zhu Q."/>
            <person name="Hogenkamp D."/>
            <person name="Dixit R."/>
            <person name="Oppert B."/>
            <person name="Jiang H."/>
            <person name="Zou Z."/>
            <person name="Marshall J."/>
            <person name="Elpidina E."/>
            <person name="Vinokurov K."/>
            <person name="Oppert C."/>
            <person name="Zou Z."/>
            <person name="Evans J."/>
            <person name="Lu Z."/>
            <person name="Zhao P."/>
            <person name="Sumathipala N."/>
            <person name="Altincicek B."/>
            <person name="Vilcinskas A."/>
            <person name="Williams M."/>
            <person name="Hultmark D."/>
            <person name="Hetru C."/>
            <person name="Jiang H."/>
            <person name="Grimmelikhuijzen C.J."/>
            <person name="Hauser F."/>
            <person name="Cazzamali G."/>
            <person name="Williamson M."/>
            <person name="Park Y."/>
            <person name="Li B."/>
            <person name="Tanaka Y."/>
            <person name="Predel R."/>
            <person name="Neupert S."/>
            <person name="Schachtner J."/>
            <person name="Verleyen P."/>
            <person name="Raible F."/>
            <person name="Bork P."/>
            <person name="Friedrich M."/>
            <person name="Walden K.K."/>
            <person name="Robertson H.M."/>
            <person name="Angeli S."/>
            <person name="Foret S."/>
            <person name="Bucher G."/>
            <person name="Schuetz S."/>
            <person name="Maleszka R."/>
            <person name="Wimmer E.A."/>
            <person name="Beeman R.W."/>
            <person name="Lorenzen M."/>
            <person name="Tomoyasu Y."/>
            <person name="Miller S.C."/>
            <person name="Grossmann D."/>
            <person name="Bucher G."/>
        </authorList>
    </citation>
    <scope>NUCLEOTIDE SEQUENCE [LARGE SCALE GENOMIC DNA]</scope>
    <source>
        <strain evidence="15 16">Georgia GA2</strain>
    </source>
</reference>
<evidence type="ECO:0000256" key="1">
    <source>
        <dbReference type="ARBA" id="ARBA00004114"/>
    </source>
</evidence>
<protein>
    <recommendedName>
        <fullName evidence="14">C2H2-type domain-containing protein</fullName>
    </recommendedName>
</protein>
<feature type="compositionally biased region" description="Polar residues" evidence="13">
    <location>
        <begin position="389"/>
        <end position="399"/>
    </location>
</feature>
<dbReference type="Pfam" id="PF13815">
    <property type="entry name" value="Dzip-like_N"/>
    <property type="match status" value="1"/>
</dbReference>
<evidence type="ECO:0000256" key="4">
    <source>
        <dbReference type="ARBA" id="ARBA00022490"/>
    </source>
</evidence>
<evidence type="ECO:0000256" key="7">
    <source>
        <dbReference type="ARBA" id="ARBA00022833"/>
    </source>
</evidence>
<dbReference type="SMART" id="SM00355">
    <property type="entry name" value="ZnF_C2H2"/>
    <property type="match status" value="1"/>
</dbReference>
<feature type="compositionally biased region" description="Polar residues" evidence="13">
    <location>
        <begin position="674"/>
        <end position="684"/>
    </location>
</feature>
<evidence type="ECO:0000256" key="9">
    <source>
        <dbReference type="ARBA" id="ARBA00023212"/>
    </source>
</evidence>
<evidence type="ECO:0000256" key="12">
    <source>
        <dbReference type="SAM" id="Coils"/>
    </source>
</evidence>
<dbReference type="eggNOG" id="ENOG502QRAI">
    <property type="taxonomic scope" value="Eukaryota"/>
</dbReference>
<evidence type="ECO:0000256" key="10">
    <source>
        <dbReference type="ARBA" id="ARBA00023273"/>
    </source>
</evidence>
<dbReference type="FunCoup" id="D6WM32">
    <property type="interactions" value="28"/>
</dbReference>
<feature type="compositionally biased region" description="Acidic residues" evidence="13">
    <location>
        <begin position="702"/>
        <end position="711"/>
    </location>
</feature>
<keyword evidence="6 11" id="KW-0863">Zinc-finger</keyword>
<dbReference type="PANTHER" id="PTHR21502:SF3">
    <property type="entry name" value="CILIUM ASSEMBLY PROTEIN DZIP1L"/>
    <property type="match status" value="1"/>
</dbReference>
<feature type="compositionally biased region" description="Basic and acidic residues" evidence="13">
    <location>
        <begin position="444"/>
        <end position="457"/>
    </location>
</feature>
<dbReference type="GO" id="GO:0036064">
    <property type="term" value="C:ciliary basal body"/>
    <property type="evidence" value="ECO:0000318"/>
    <property type="project" value="GO_Central"/>
</dbReference>
<keyword evidence="5" id="KW-0479">Metal-binding</keyword>
<dbReference type="InParanoid" id="D6WM32"/>
<feature type="domain" description="C2H2-type" evidence="14">
    <location>
        <begin position="143"/>
        <end position="171"/>
    </location>
</feature>
<dbReference type="InterPro" id="IPR013087">
    <property type="entry name" value="Znf_C2H2_type"/>
</dbReference>
<reference evidence="15 16" key="2">
    <citation type="journal article" date="2010" name="Nucleic Acids Res.">
        <title>BeetleBase in 2010: revisions to provide comprehensive genomic information for Tribolium castaneum.</title>
        <authorList>
            <person name="Kim H.S."/>
            <person name="Murphy T."/>
            <person name="Xia J."/>
            <person name="Caragea D."/>
            <person name="Park Y."/>
            <person name="Beeman R.W."/>
            <person name="Lorenzen M.D."/>
            <person name="Butcher S."/>
            <person name="Manak J.R."/>
            <person name="Brown S.J."/>
        </authorList>
    </citation>
    <scope>GENOME REANNOTATION</scope>
    <source>
        <strain evidence="15 16">Georgia GA2</strain>
    </source>
</reference>
<comment type="subcellular location">
    <subcellularLocation>
        <location evidence="2">Cytoplasm</location>
        <location evidence="2">Cytoskeleton</location>
        <location evidence="2">Cilium basal body</location>
    </subcellularLocation>
    <subcellularLocation>
        <location evidence="1">Cytoplasm</location>
        <location evidence="1">Cytoskeleton</location>
        <location evidence="1">Microtubule organizing center</location>
        <location evidence="1">Centrosome</location>
        <location evidence="1">Centriole</location>
    </subcellularLocation>
</comment>
<keyword evidence="16" id="KW-1185">Reference proteome</keyword>
<dbReference type="InterPro" id="IPR051241">
    <property type="entry name" value="DZIP_RILPL"/>
</dbReference>
<evidence type="ECO:0000256" key="6">
    <source>
        <dbReference type="ARBA" id="ARBA00022771"/>
    </source>
</evidence>
<gene>
    <name evidence="15" type="primary">AUGUSTUS-3.0.2_13350</name>
    <name evidence="15" type="ORF">TcasGA2_TC013350</name>
</gene>
<name>D6WM32_TRICA</name>
<sequence>MYKGDCKWHHDYVRLAFDTGFKFEKHKSDNFDRNKISLIDIDRVIEERDFATVETLIPGITKFVLDPDLAQVLDVSFVKTFKLSQLAIQYLLFCKKYLDNTVIVLKDELKKVRGENKELNLFVDDLKEHIATLMREIDEKVAFKCEQCLKVFSSEEFLNSHIRRRHSTPTQVPETDKLQMEIKELKGRLNDAEKMIQKEHQEIDSNISRETDFKKIEDLQQKFEDLRLQVQSELKVLQTQHNFQEKYEKWFEKMALQGGSLGRRRESMTQTEEGASSRVVMYQEKNKENVPELSNAQKQITQFEEALETKVASSLQKIEDQMQSFWNKLNEMEMYRCRDMEDKPKPSAKPRSKYSDKHLIETRQRNESSQQRDKKQAKSVSLEEDNEITDASPQSQETPKASPIKVMRAQPQIKVPKVKTEKIESGINLTEIDDDTTTSETLASEEKISDSPQEKVIKPPLKPQPVPRKRPKTSKDIVSSNIIDDELLQHFKLEIENILKARLQDMGVSPDWKGLPNRSFQRALEIVNHQANLVKKTCPNFDSIASQIEKDVAKKIDNKRQPKKKPKKLAVQIEIKNRQMYDTDTESEVKPVKVKEKQFSAPYSAVIAELKTVTSKIDASDKSEESIKDEKRVKEDQTKGVLKSYPSVGSLTKKKVLFNLDTEEKKELPAKDGGSTTSITSSVFDGTPRNEEPKKKGKDIEDLSDFDFSDM</sequence>
<dbReference type="AlphaFoldDB" id="D6WM32"/>
<evidence type="ECO:0000259" key="14">
    <source>
        <dbReference type="PROSITE" id="PS50157"/>
    </source>
</evidence>
<dbReference type="OMA" id="TWQAFES"/>
<dbReference type="PROSITE" id="PS50157">
    <property type="entry name" value="ZINC_FINGER_C2H2_2"/>
    <property type="match status" value="1"/>
</dbReference>
<keyword evidence="4" id="KW-0963">Cytoplasm</keyword>
<dbReference type="Gene3D" id="3.30.160.60">
    <property type="entry name" value="Classic Zinc Finger"/>
    <property type="match status" value="1"/>
</dbReference>
<dbReference type="InterPro" id="IPR032714">
    <property type="entry name" value="DZIP1_N"/>
</dbReference>
<dbReference type="STRING" id="7070.D6WM32"/>
<proteinExistence type="inferred from homology"/>
<dbReference type="Proteomes" id="UP000007266">
    <property type="component" value="Linkage group 5"/>
</dbReference>
<dbReference type="InterPro" id="IPR058883">
    <property type="entry name" value="DZIP1_dom"/>
</dbReference>
<comment type="similarity">
    <text evidence="3">Belongs to the DZIP C2H2-type zinc-finger protein family.</text>
</comment>
<dbReference type="GO" id="GO:0005814">
    <property type="term" value="C:centriole"/>
    <property type="evidence" value="ECO:0007669"/>
    <property type="project" value="UniProtKB-SubCell"/>
</dbReference>
<dbReference type="GO" id="GO:0060271">
    <property type="term" value="P:cilium assembly"/>
    <property type="evidence" value="ECO:0000318"/>
    <property type="project" value="GO_Central"/>
</dbReference>
<keyword evidence="9" id="KW-0206">Cytoskeleton</keyword>
<evidence type="ECO:0000256" key="13">
    <source>
        <dbReference type="SAM" id="MobiDB-lite"/>
    </source>
</evidence>
<feature type="region of interest" description="Disordered" evidence="13">
    <location>
        <begin position="662"/>
        <end position="711"/>
    </location>
</feature>
<evidence type="ECO:0000313" key="16">
    <source>
        <dbReference type="Proteomes" id="UP000007266"/>
    </source>
</evidence>
<feature type="coiled-coil region" evidence="12">
    <location>
        <begin position="175"/>
        <end position="236"/>
    </location>
</feature>
<organism evidence="15 16">
    <name type="scientific">Tribolium castaneum</name>
    <name type="common">Red flour beetle</name>
    <dbReference type="NCBI Taxonomy" id="7070"/>
    <lineage>
        <taxon>Eukaryota</taxon>
        <taxon>Metazoa</taxon>
        <taxon>Ecdysozoa</taxon>
        <taxon>Arthropoda</taxon>
        <taxon>Hexapoda</taxon>
        <taxon>Insecta</taxon>
        <taxon>Pterygota</taxon>
        <taxon>Neoptera</taxon>
        <taxon>Endopterygota</taxon>
        <taxon>Coleoptera</taxon>
        <taxon>Polyphaga</taxon>
        <taxon>Cucujiformia</taxon>
        <taxon>Tenebrionidae</taxon>
        <taxon>Tenebrionidae incertae sedis</taxon>
        <taxon>Tribolium</taxon>
    </lineage>
</organism>
<evidence type="ECO:0000256" key="5">
    <source>
        <dbReference type="ARBA" id="ARBA00022723"/>
    </source>
</evidence>
<dbReference type="GO" id="GO:0008270">
    <property type="term" value="F:zinc ion binding"/>
    <property type="evidence" value="ECO:0007669"/>
    <property type="project" value="UniProtKB-KW"/>
</dbReference>
<evidence type="ECO:0000256" key="11">
    <source>
        <dbReference type="PROSITE-ProRule" id="PRU00042"/>
    </source>
</evidence>
<feature type="region of interest" description="Disordered" evidence="13">
    <location>
        <begin position="618"/>
        <end position="638"/>
    </location>
</feature>
<feature type="region of interest" description="Disordered" evidence="13">
    <location>
        <begin position="340"/>
        <end position="475"/>
    </location>
</feature>
<feature type="compositionally biased region" description="Basic and acidic residues" evidence="13">
    <location>
        <begin position="353"/>
        <end position="376"/>
    </location>
</feature>
<keyword evidence="8 12" id="KW-0175">Coiled coil</keyword>
<dbReference type="PhylomeDB" id="D6WM32"/>
<dbReference type="Pfam" id="PF25977">
    <property type="entry name" value="DZIP1"/>
    <property type="match status" value="1"/>
</dbReference>
<evidence type="ECO:0000313" key="15">
    <source>
        <dbReference type="EMBL" id="EFA03365.1"/>
    </source>
</evidence>
<keyword evidence="7" id="KW-0862">Zinc</keyword>
<dbReference type="EMBL" id="KQ971343">
    <property type="protein sequence ID" value="EFA03365.1"/>
    <property type="molecule type" value="Genomic_DNA"/>
</dbReference>
<dbReference type="OrthoDB" id="515971at2759"/>
<dbReference type="PANTHER" id="PTHR21502">
    <property type="entry name" value="ZINC FINGER PROTEIN DZIP1"/>
    <property type="match status" value="1"/>
</dbReference>
<dbReference type="GO" id="GO:0005737">
    <property type="term" value="C:cytoplasm"/>
    <property type="evidence" value="ECO:0000318"/>
    <property type="project" value="GO_Central"/>
</dbReference>
<feature type="compositionally biased region" description="Basic and acidic residues" evidence="13">
    <location>
        <begin position="688"/>
        <end position="701"/>
    </location>
</feature>